<dbReference type="EMBL" id="UZWD01000004">
    <property type="protein sequence ID" value="VDS03033.1"/>
    <property type="molecule type" value="Genomic_DNA"/>
</dbReference>
<keyword evidence="1" id="KW-0472">Membrane</keyword>
<name>A0A3S4C981_9HYPH</name>
<feature type="transmembrane region" description="Helical" evidence="1">
    <location>
        <begin position="135"/>
        <end position="159"/>
    </location>
</feature>
<keyword evidence="4" id="KW-1185">Reference proteome</keyword>
<feature type="transmembrane region" description="Helical" evidence="1">
    <location>
        <begin position="171"/>
        <end position="193"/>
    </location>
</feature>
<dbReference type="OrthoDB" id="5574095at2"/>
<dbReference type="Pfam" id="PF13386">
    <property type="entry name" value="DsbD_2"/>
    <property type="match status" value="1"/>
</dbReference>
<dbReference type="RefSeq" id="WP_126148644.1">
    <property type="nucleotide sequence ID" value="NZ_JBHTMH010000002.1"/>
</dbReference>
<proteinExistence type="predicted"/>
<keyword evidence="1" id="KW-1133">Transmembrane helix</keyword>
<dbReference type="AlphaFoldDB" id="A0A3S4C981"/>
<accession>A0A3S4C981</accession>
<protein>
    <recommendedName>
        <fullName evidence="2">Urease accessory protein UreH-like transmembrane domain-containing protein</fullName>
    </recommendedName>
</protein>
<dbReference type="Proteomes" id="UP000268844">
    <property type="component" value="Unassembled WGS sequence"/>
</dbReference>
<sequence>MSLPFEYTIVGGALVGLASTLHCAGMCGPIGSGLLFTVAPDRSPRQRLKAILMAQLGKAGSYALAGFALGSLGSGFFGLFNREAAFLVAQWAAAATLCWVGLSVAGYVPSLAALDKLSMPITEIVTSIRRANAAHLYDNAALAGVFWGLVPCGMVYAALLSSMLTGDAIAGAFFMLGFALGTVPSVTLASLGITSLKSLSRSDNARLAVGLTIAATGILGAILTAPGGPFCYTP</sequence>
<reference evidence="3 4" key="1">
    <citation type="submission" date="2018-12" db="EMBL/GenBank/DDBJ databases">
        <authorList>
            <person name="Criscuolo A."/>
        </authorList>
    </citation>
    <scope>NUCLEOTIDE SEQUENCE [LARGE SCALE GENOMIC DNA]</scope>
    <source>
        <strain evidence="3">ACIP1116281</strain>
    </source>
</reference>
<dbReference type="PANTHER" id="PTHR42208">
    <property type="entry name" value="HEAVY METAL TRANSPORTER-RELATED"/>
    <property type="match status" value="1"/>
</dbReference>
<evidence type="ECO:0000313" key="4">
    <source>
        <dbReference type="Proteomes" id="UP000268844"/>
    </source>
</evidence>
<dbReference type="InterPro" id="IPR039447">
    <property type="entry name" value="UreH-like_TM_dom"/>
</dbReference>
<evidence type="ECO:0000313" key="3">
    <source>
        <dbReference type="EMBL" id="VDS03033.1"/>
    </source>
</evidence>
<feature type="transmembrane region" description="Helical" evidence="1">
    <location>
        <begin position="205"/>
        <end position="225"/>
    </location>
</feature>
<dbReference type="PANTHER" id="PTHR42208:SF1">
    <property type="entry name" value="HEAVY METAL TRANSPORTER"/>
    <property type="match status" value="1"/>
</dbReference>
<keyword evidence="1" id="KW-0812">Transmembrane</keyword>
<evidence type="ECO:0000256" key="1">
    <source>
        <dbReference type="SAM" id="Phobius"/>
    </source>
</evidence>
<feature type="transmembrane region" description="Helical" evidence="1">
    <location>
        <begin position="91"/>
        <end position="114"/>
    </location>
</feature>
<gene>
    <name evidence="3" type="ORF">DEVEQU_00153</name>
</gene>
<feature type="transmembrane region" description="Helical" evidence="1">
    <location>
        <begin position="59"/>
        <end position="79"/>
    </location>
</feature>
<feature type="domain" description="Urease accessory protein UreH-like transmembrane" evidence="2">
    <location>
        <begin position="13"/>
        <end position="218"/>
    </location>
</feature>
<feature type="transmembrane region" description="Helical" evidence="1">
    <location>
        <begin position="12"/>
        <end position="38"/>
    </location>
</feature>
<organism evidence="3 4">
    <name type="scientific">Devosia equisanguinis</name>
    <dbReference type="NCBI Taxonomy" id="2490941"/>
    <lineage>
        <taxon>Bacteria</taxon>
        <taxon>Pseudomonadati</taxon>
        <taxon>Pseudomonadota</taxon>
        <taxon>Alphaproteobacteria</taxon>
        <taxon>Hyphomicrobiales</taxon>
        <taxon>Devosiaceae</taxon>
        <taxon>Devosia</taxon>
    </lineage>
</organism>
<evidence type="ECO:0000259" key="2">
    <source>
        <dbReference type="Pfam" id="PF13386"/>
    </source>
</evidence>